<dbReference type="SUPFAM" id="SSF53323">
    <property type="entry name" value="Pyruvate-ferredoxin oxidoreductase, PFOR, domain III"/>
    <property type="match status" value="1"/>
</dbReference>
<dbReference type="Proteomes" id="UP000179266">
    <property type="component" value="Unassembled WGS sequence"/>
</dbReference>
<dbReference type="Pfam" id="PF01558">
    <property type="entry name" value="POR"/>
    <property type="match status" value="1"/>
</dbReference>
<proteinExistence type="predicted"/>
<evidence type="ECO:0000256" key="1">
    <source>
        <dbReference type="ARBA" id="ARBA00023002"/>
    </source>
</evidence>
<evidence type="ECO:0000313" key="3">
    <source>
        <dbReference type="EMBL" id="OGL43324.1"/>
    </source>
</evidence>
<dbReference type="Gene3D" id="3.40.920.10">
    <property type="entry name" value="Pyruvate-ferredoxin oxidoreductase, PFOR, domain III"/>
    <property type="match status" value="1"/>
</dbReference>
<name>A0A1F7RQQ5_9BACT</name>
<comment type="caution">
    <text evidence="3">The sequence shown here is derived from an EMBL/GenBank/DDBJ whole genome shotgun (WGS) entry which is preliminary data.</text>
</comment>
<dbReference type="PANTHER" id="PTHR42730:SF1">
    <property type="entry name" value="2-OXOGLUTARATE SYNTHASE SUBUNIT KORC"/>
    <property type="match status" value="1"/>
</dbReference>
<accession>A0A1F7RQQ5</accession>
<evidence type="ECO:0000259" key="2">
    <source>
        <dbReference type="Pfam" id="PF01558"/>
    </source>
</evidence>
<reference evidence="3 4" key="1">
    <citation type="journal article" date="2016" name="Nat. Commun.">
        <title>Thousands of microbial genomes shed light on interconnected biogeochemical processes in an aquifer system.</title>
        <authorList>
            <person name="Anantharaman K."/>
            <person name="Brown C.T."/>
            <person name="Hug L.A."/>
            <person name="Sharon I."/>
            <person name="Castelle C.J."/>
            <person name="Probst A.J."/>
            <person name="Thomas B.C."/>
            <person name="Singh A."/>
            <person name="Wilkins M.J."/>
            <person name="Karaoz U."/>
            <person name="Brodie E.L."/>
            <person name="Williams K.H."/>
            <person name="Hubbard S.S."/>
            <person name="Banfield J.F."/>
        </authorList>
    </citation>
    <scope>NUCLEOTIDE SEQUENCE [LARGE SCALE GENOMIC DNA]</scope>
</reference>
<dbReference type="GO" id="GO:0016903">
    <property type="term" value="F:oxidoreductase activity, acting on the aldehyde or oxo group of donors"/>
    <property type="evidence" value="ECO:0007669"/>
    <property type="project" value="InterPro"/>
</dbReference>
<evidence type="ECO:0000313" key="4">
    <source>
        <dbReference type="Proteomes" id="UP000179266"/>
    </source>
</evidence>
<dbReference type="InterPro" id="IPR002869">
    <property type="entry name" value="Pyrv_flavodox_OxRed_cen"/>
</dbReference>
<dbReference type="PANTHER" id="PTHR42730">
    <property type="entry name" value="2-OXOGLUTARATE SYNTHASE SUBUNIT KORC"/>
    <property type="match status" value="1"/>
</dbReference>
<dbReference type="EMBL" id="MGDD01000280">
    <property type="protein sequence ID" value="OGL43324.1"/>
    <property type="molecule type" value="Genomic_DNA"/>
</dbReference>
<organism evidence="3 4">
    <name type="scientific">Candidatus Schekmanbacteria bacterium RBG_13_48_7</name>
    <dbReference type="NCBI Taxonomy" id="1817878"/>
    <lineage>
        <taxon>Bacteria</taxon>
        <taxon>Candidatus Schekmaniibacteriota</taxon>
    </lineage>
</organism>
<protein>
    <recommendedName>
        <fullName evidence="2">Pyruvate/ketoisovalerate oxidoreductase catalytic domain-containing protein</fullName>
    </recommendedName>
</protein>
<dbReference type="AlphaFoldDB" id="A0A1F7RQQ5"/>
<sequence>MGSRCEIRLSGAGGQGLILVGKILAESAAVYDGKNATHSQSYGPEARGVTCKSDVIISDSEINFPKIGQLDILVAFAQEACDKYISCLKPDGTLILDSSLVTRIPAQVERIIQLPFQKISQDELGIDSMGNIIVLGVLTHITDFLSVESVESAILSRVPKGKEEINLKAFKLGLRIAENLAASV</sequence>
<keyword evidence="1" id="KW-0560">Oxidoreductase</keyword>
<gene>
    <name evidence="3" type="ORF">A2161_01590</name>
</gene>
<dbReference type="InterPro" id="IPR019752">
    <property type="entry name" value="Pyrv/ketoisovalerate_OxRed_cat"/>
</dbReference>
<feature type="domain" description="Pyruvate/ketoisovalerate oxidoreductase catalytic" evidence="2">
    <location>
        <begin position="13"/>
        <end position="174"/>
    </location>
</feature>
<dbReference type="InterPro" id="IPR052554">
    <property type="entry name" value="2-oxoglutarate_synth_KorC"/>
</dbReference>